<evidence type="ECO:0000313" key="8">
    <source>
        <dbReference type="EnsemblMetazoa" id="ASIC013713-PA"/>
    </source>
</evidence>
<proteinExistence type="inferred from homology"/>
<dbReference type="Proteomes" id="UP000030765">
    <property type="component" value="Unassembled WGS sequence"/>
</dbReference>
<keyword evidence="6" id="KW-0675">Receptor</keyword>
<keyword evidence="3 6" id="KW-0812">Transmembrane</keyword>
<comment type="function">
    <text evidence="6">Gustatory receptor which mediates acceptance or avoidance behavior, depending on its substrates.</text>
</comment>
<evidence type="ECO:0000256" key="5">
    <source>
        <dbReference type="ARBA" id="ARBA00023136"/>
    </source>
</evidence>
<feature type="transmembrane region" description="Helical" evidence="6">
    <location>
        <begin position="184"/>
        <end position="210"/>
    </location>
</feature>
<keyword evidence="4 6" id="KW-1133">Transmembrane helix</keyword>
<comment type="similarity">
    <text evidence="6">Belongs to the insect chemoreceptor superfamily. Gustatory receptor (GR) family.</text>
</comment>
<evidence type="ECO:0000313" key="7">
    <source>
        <dbReference type="EMBL" id="KFB45742.1"/>
    </source>
</evidence>
<evidence type="ECO:0000256" key="1">
    <source>
        <dbReference type="ARBA" id="ARBA00004651"/>
    </source>
</evidence>
<feature type="transmembrane region" description="Helical" evidence="6">
    <location>
        <begin position="154"/>
        <end position="172"/>
    </location>
</feature>
<gene>
    <name evidence="7" type="ORF">ZHAS_00013713</name>
</gene>
<evidence type="ECO:0000256" key="6">
    <source>
        <dbReference type="RuleBase" id="RU363108"/>
    </source>
</evidence>
<dbReference type="InterPro" id="IPR013604">
    <property type="entry name" value="7TM_chemorcpt"/>
</dbReference>
<keyword evidence="9" id="KW-1185">Reference proteome</keyword>
<reference evidence="7 9" key="1">
    <citation type="journal article" date="2014" name="BMC Genomics">
        <title>Genome sequence of Anopheles sinensis provides insight into genetics basis of mosquito competence for malaria parasites.</title>
        <authorList>
            <person name="Zhou D."/>
            <person name="Zhang D."/>
            <person name="Ding G."/>
            <person name="Shi L."/>
            <person name="Hou Q."/>
            <person name="Ye Y."/>
            <person name="Xu Y."/>
            <person name="Zhou H."/>
            <person name="Xiong C."/>
            <person name="Li S."/>
            <person name="Yu J."/>
            <person name="Hong S."/>
            <person name="Yu X."/>
            <person name="Zou P."/>
            <person name="Chen C."/>
            <person name="Chang X."/>
            <person name="Wang W."/>
            <person name="Lv Y."/>
            <person name="Sun Y."/>
            <person name="Ma L."/>
            <person name="Shen B."/>
            <person name="Zhu C."/>
        </authorList>
    </citation>
    <scope>NUCLEOTIDE SEQUENCE [LARGE SCALE GENOMIC DNA]</scope>
</reference>
<keyword evidence="2 6" id="KW-1003">Cell membrane</keyword>
<dbReference type="OMA" id="IQTQNIR"/>
<name>A0A084W698_ANOSI</name>
<evidence type="ECO:0000256" key="3">
    <source>
        <dbReference type="ARBA" id="ARBA00022692"/>
    </source>
</evidence>
<feature type="transmembrane region" description="Helical" evidence="6">
    <location>
        <begin position="302"/>
        <end position="326"/>
    </location>
</feature>
<evidence type="ECO:0000256" key="2">
    <source>
        <dbReference type="ARBA" id="ARBA00022475"/>
    </source>
</evidence>
<protein>
    <recommendedName>
        <fullName evidence="6">Gustatory receptor</fullName>
    </recommendedName>
</protein>
<comment type="caution">
    <text evidence="6">Lacks conserved residue(s) required for the propagation of feature annotation.</text>
</comment>
<dbReference type="EnsemblMetazoa" id="ASIC013713-RA">
    <property type="protein sequence ID" value="ASIC013713-PA"/>
    <property type="gene ID" value="ASIC013713"/>
</dbReference>
<accession>A0A084W698</accession>
<feature type="transmembrane region" description="Helical" evidence="6">
    <location>
        <begin position="270"/>
        <end position="290"/>
    </location>
</feature>
<sequence length="389" mass="45403">MNRMQNEVHSYYRTLLADTFGMVMKISQWVFTAPYPLHPYQQVTSASRQRFYVLRFLQKCFAVLIFGTITAMPVLMYFLHDKSVYMYSVPMSIKIMYYMQTALQVVGTWYVVYVYQFRTSIHRYYFGHLLHVLEQFGRRDIDVGLRRVKRAVRIVILLIPVQIGMVALLIILQTKSWRQFPKLVTLGGTLLGTTINLQYMTIMGTVAILLRQMNDTLESFLTPTSDVQKTMSIQLIQPTRLTVDDQLTIEKIRLLQLELMKVVAKTNASGFGTFLCIFIIATFMYINILLLQVYQGLKQNVITFDIFCIRLINCAFKLWGYVMIAYSNRLVQKQNLRVGTILHQLNKVDNQTTCFNIINRFITQTCLFYNVHEAHEMIPIDMSLIFKAI</sequence>
<feature type="transmembrane region" description="Helical" evidence="6">
    <location>
        <begin position="95"/>
        <end position="115"/>
    </location>
</feature>
<dbReference type="STRING" id="74873.A0A084W698"/>
<dbReference type="AlphaFoldDB" id="A0A084W698"/>
<evidence type="ECO:0000256" key="4">
    <source>
        <dbReference type="ARBA" id="ARBA00022989"/>
    </source>
</evidence>
<dbReference type="EMBL" id="KE525307">
    <property type="protein sequence ID" value="KFB45742.1"/>
    <property type="molecule type" value="Genomic_DNA"/>
</dbReference>
<feature type="transmembrane region" description="Helical" evidence="6">
    <location>
        <begin position="60"/>
        <end position="80"/>
    </location>
</feature>
<dbReference type="VEuPathDB" id="VectorBase:ASIC013713"/>
<keyword evidence="6" id="KW-0807">Transducer</keyword>
<dbReference type="GO" id="GO:0005886">
    <property type="term" value="C:plasma membrane"/>
    <property type="evidence" value="ECO:0007669"/>
    <property type="project" value="UniProtKB-SubCell"/>
</dbReference>
<dbReference type="GO" id="GO:0007165">
    <property type="term" value="P:signal transduction"/>
    <property type="evidence" value="ECO:0007669"/>
    <property type="project" value="UniProtKB-KW"/>
</dbReference>
<dbReference type="GO" id="GO:0050909">
    <property type="term" value="P:sensory perception of taste"/>
    <property type="evidence" value="ECO:0007669"/>
    <property type="project" value="InterPro"/>
</dbReference>
<keyword evidence="5 6" id="KW-0472">Membrane</keyword>
<dbReference type="EMBL" id="ATLV01020762">
    <property type="status" value="NOT_ANNOTATED_CDS"/>
    <property type="molecule type" value="Genomic_DNA"/>
</dbReference>
<dbReference type="OrthoDB" id="7727916at2759"/>
<dbReference type="Pfam" id="PF08395">
    <property type="entry name" value="7tm_7"/>
    <property type="match status" value="1"/>
</dbReference>
<reference evidence="8" key="2">
    <citation type="submission" date="2020-05" db="UniProtKB">
        <authorList>
            <consortium name="EnsemblMetazoa"/>
        </authorList>
    </citation>
    <scope>IDENTIFICATION</scope>
</reference>
<organism evidence="7">
    <name type="scientific">Anopheles sinensis</name>
    <name type="common">Mosquito</name>
    <dbReference type="NCBI Taxonomy" id="74873"/>
    <lineage>
        <taxon>Eukaryota</taxon>
        <taxon>Metazoa</taxon>
        <taxon>Ecdysozoa</taxon>
        <taxon>Arthropoda</taxon>
        <taxon>Hexapoda</taxon>
        <taxon>Insecta</taxon>
        <taxon>Pterygota</taxon>
        <taxon>Neoptera</taxon>
        <taxon>Endopterygota</taxon>
        <taxon>Diptera</taxon>
        <taxon>Nematocera</taxon>
        <taxon>Culicoidea</taxon>
        <taxon>Culicidae</taxon>
        <taxon>Anophelinae</taxon>
        <taxon>Anopheles</taxon>
    </lineage>
</organism>
<comment type="subcellular location">
    <subcellularLocation>
        <location evidence="1 6">Cell membrane</location>
        <topology evidence="1 6">Multi-pass membrane protein</topology>
    </subcellularLocation>
</comment>
<evidence type="ECO:0000313" key="9">
    <source>
        <dbReference type="Proteomes" id="UP000030765"/>
    </source>
</evidence>